<comment type="caution">
    <text evidence="3">The sequence shown here is derived from an EMBL/GenBank/DDBJ whole genome shotgun (WGS) entry which is preliminary data.</text>
</comment>
<organism evidence="3 4">
    <name type="scientific">Candidatus Woesebacteria bacterium GW2011_GWA1_39_21b</name>
    <dbReference type="NCBI Taxonomy" id="1618551"/>
    <lineage>
        <taxon>Bacteria</taxon>
        <taxon>Candidatus Woeseibacteriota</taxon>
    </lineage>
</organism>
<dbReference type="EMBL" id="LBWQ01000018">
    <property type="protein sequence ID" value="KKR13386.1"/>
    <property type="molecule type" value="Genomic_DNA"/>
</dbReference>
<keyword evidence="1" id="KW-0175">Coiled coil</keyword>
<accession>A0A0G0NKN8</accession>
<evidence type="ECO:0000313" key="4">
    <source>
        <dbReference type="Proteomes" id="UP000034690"/>
    </source>
</evidence>
<evidence type="ECO:0000256" key="2">
    <source>
        <dbReference type="SAM" id="MobiDB-lite"/>
    </source>
</evidence>
<evidence type="ECO:0000256" key="1">
    <source>
        <dbReference type="SAM" id="Coils"/>
    </source>
</evidence>
<protein>
    <submittedName>
        <fullName evidence="3">Uncharacterized protein</fullName>
    </submittedName>
</protein>
<feature type="compositionally biased region" description="Basic and acidic residues" evidence="2">
    <location>
        <begin position="171"/>
        <end position="191"/>
    </location>
</feature>
<gene>
    <name evidence="3" type="ORF">UT40_C0018G0031</name>
</gene>
<feature type="region of interest" description="Disordered" evidence="2">
    <location>
        <begin position="165"/>
        <end position="191"/>
    </location>
</feature>
<name>A0A0G0NKN8_9BACT</name>
<sequence length="191" mass="21988">MNINVKTRKPYKGFFCFSRVMLLLFQTGNNVLDFGALGSYIALVGEADWDRRHSTYGCITRSDEDLARKWNCDPSTVWRKKNQLKELGVLVKRDDGFYRVKHIELLELPTAMKLSKLVIADSQDLIAKTQELIAESQKNIADMQEGQGQNSTQSFNVSSKDNLSYFQESPRVPEEELDRISKEIDEDWSKK</sequence>
<reference evidence="3 4" key="1">
    <citation type="journal article" date="2015" name="Nature">
        <title>rRNA introns, odd ribosomes, and small enigmatic genomes across a large radiation of phyla.</title>
        <authorList>
            <person name="Brown C.T."/>
            <person name="Hug L.A."/>
            <person name="Thomas B.C."/>
            <person name="Sharon I."/>
            <person name="Castelle C.J."/>
            <person name="Singh A."/>
            <person name="Wilkins M.J."/>
            <person name="Williams K.H."/>
            <person name="Banfield J.F."/>
        </authorList>
    </citation>
    <scope>NUCLEOTIDE SEQUENCE [LARGE SCALE GENOMIC DNA]</scope>
</reference>
<dbReference type="AlphaFoldDB" id="A0A0G0NKN8"/>
<dbReference type="Proteomes" id="UP000034690">
    <property type="component" value="Unassembled WGS sequence"/>
</dbReference>
<feature type="coiled-coil region" evidence="1">
    <location>
        <begin position="119"/>
        <end position="146"/>
    </location>
</feature>
<evidence type="ECO:0000313" key="3">
    <source>
        <dbReference type="EMBL" id="KKR13386.1"/>
    </source>
</evidence>
<proteinExistence type="predicted"/>